<dbReference type="AlphaFoldDB" id="Q0DP05"/>
<accession>Q0DP05</accession>
<feature type="compositionally biased region" description="Low complexity" evidence="1">
    <location>
        <begin position="73"/>
        <end position="85"/>
    </location>
</feature>
<protein>
    <submittedName>
        <fullName evidence="2">Os03g0723800 protein</fullName>
    </submittedName>
</protein>
<gene>
    <name evidence="2" type="ordered locus">Os03g0723800</name>
</gene>
<name>Q0DP05_ORYSJ</name>
<organism evidence="2 3">
    <name type="scientific">Oryza sativa subsp. japonica</name>
    <name type="common">Rice</name>
    <dbReference type="NCBI Taxonomy" id="39947"/>
    <lineage>
        <taxon>Eukaryota</taxon>
        <taxon>Viridiplantae</taxon>
        <taxon>Streptophyta</taxon>
        <taxon>Embryophyta</taxon>
        <taxon>Tracheophyta</taxon>
        <taxon>Spermatophyta</taxon>
        <taxon>Magnoliopsida</taxon>
        <taxon>Liliopsida</taxon>
        <taxon>Poales</taxon>
        <taxon>Poaceae</taxon>
        <taxon>BOP clade</taxon>
        <taxon>Oryzoideae</taxon>
        <taxon>Oryzeae</taxon>
        <taxon>Oryzinae</taxon>
        <taxon>Oryza</taxon>
        <taxon>Oryza sativa</taxon>
    </lineage>
</organism>
<evidence type="ECO:0000313" key="3">
    <source>
        <dbReference type="Proteomes" id="UP000000763"/>
    </source>
</evidence>
<reference evidence="3" key="2">
    <citation type="journal article" date="2008" name="Nucleic Acids Res.">
        <title>The rice annotation project database (RAP-DB): 2008 update.</title>
        <authorList>
            <consortium name="The rice annotation project (RAP)"/>
        </authorList>
    </citation>
    <scope>GENOME REANNOTATION</scope>
    <source>
        <strain evidence="3">cv. Nipponbare</strain>
    </source>
</reference>
<proteinExistence type="predicted"/>
<evidence type="ECO:0000313" key="2">
    <source>
        <dbReference type="EMBL" id="BAF13033.1"/>
    </source>
</evidence>
<sequence length="126" mass="12453">MSLHAAGFGCCDRGGDGGSLAGFCAFRSAACSFGVPVGVGVCGCGSFSAGGAGASLFISGSASSGSRADCDSRSYSGSGTVSSDDAPPSFPLPTQSMSSSCWWLPPPALRLCRRALNLDPLPLPPP</sequence>
<dbReference type="KEGG" id="dosa:Os03g0723800"/>
<dbReference type="EMBL" id="AP008209">
    <property type="protein sequence ID" value="BAF13033.1"/>
    <property type="molecule type" value="Genomic_DNA"/>
</dbReference>
<reference evidence="2 3" key="1">
    <citation type="journal article" date="2005" name="Nature">
        <title>The map-based sequence of the rice genome.</title>
        <authorList>
            <consortium name="International rice genome sequencing project (IRGSP)"/>
            <person name="Matsumoto T."/>
            <person name="Wu J."/>
            <person name="Kanamori H."/>
            <person name="Katayose Y."/>
            <person name="Fujisawa M."/>
            <person name="Namiki N."/>
            <person name="Mizuno H."/>
            <person name="Yamamoto K."/>
            <person name="Antonio B.A."/>
            <person name="Baba T."/>
            <person name="Sakata K."/>
            <person name="Nagamura Y."/>
            <person name="Aoki H."/>
            <person name="Arikawa K."/>
            <person name="Arita K."/>
            <person name="Bito T."/>
            <person name="Chiden Y."/>
            <person name="Fujitsuka N."/>
            <person name="Fukunaka R."/>
            <person name="Hamada M."/>
            <person name="Harada C."/>
            <person name="Hayashi A."/>
            <person name="Hijishita S."/>
            <person name="Honda M."/>
            <person name="Hosokawa S."/>
            <person name="Ichikawa Y."/>
            <person name="Idonuma A."/>
            <person name="Iijima M."/>
            <person name="Ikeda M."/>
            <person name="Ikeno M."/>
            <person name="Ito K."/>
            <person name="Ito S."/>
            <person name="Ito T."/>
            <person name="Ito Y."/>
            <person name="Ito Y."/>
            <person name="Iwabuchi A."/>
            <person name="Kamiya K."/>
            <person name="Karasawa W."/>
            <person name="Kurita K."/>
            <person name="Katagiri S."/>
            <person name="Kikuta A."/>
            <person name="Kobayashi H."/>
            <person name="Kobayashi N."/>
            <person name="Machita K."/>
            <person name="Maehara T."/>
            <person name="Masukawa M."/>
            <person name="Mizubayashi T."/>
            <person name="Mukai Y."/>
            <person name="Nagasaki H."/>
            <person name="Nagata Y."/>
            <person name="Naito S."/>
            <person name="Nakashima M."/>
            <person name="Nakama Y."/>
            <person name="Nakamichi Y."/>
            <person name="Nakamura M."/>
            <person name="Meguro A."/>
            <person name="Negishi M."/>
            <person name="Ohta I."/>
            <person name="Ohta T."/>
            <person name="Okamoto M."/>
            <person name="Ono N."/>
            <person name="Saji S."/>
            <person name="Sakaguchi M."/>
            <person name="Sakai K."/>
            <person name="Shibata M."/>
            <person name="Shimokawa T."/>
            <person name="Song J."/>
            <person name="Takazaki Y."/>
            <person name="Terasawa K."/>
            <person name="Tsugane M."/>
            <person name="Tsuji K."/>
            <person name="Ueda S."/>
            <person name="Waki K."/>
            <person name="Yamagata H."/>
            <person name="Yamamoto M."/>
            <person name="Yamamoto S."/>
            <person name="Yamane H."/>
            <person name="Yoshiki S."/>
            <person name="Yoshihara R."/>
            <person name="Yukawa K."/>
            <person name="Zhong H."/>
            <person name="Yano M."/>
            <person name="Yuan Q."/>
            <person name="Ouyang S."/>
            <person name="Liu J."/>
            <person name="Jones K.M."/>
            <person name="Gansberger K."/>
            <person name="Moffat K."/>
            <person name="Hill J."/>
            <person name="Bera J."/>
            <person name="Fadrosh D."/>
            <person name="Jin S."/>
            <person name="Johri S."/>
            <person name="Kim M."/>
            <person name="Overton L."/>
            <person name="Reardon M."/>
            <person name="Tsitrin T."/>
            <person name="Vuong H."/>
            <person name="Weaver B."/>
            <person name="Ciecko A."/>
            <person name="Tallon L."/>
            <person name="Jackson J."/>
            <person name="Pai G."/>
            <person name="Aken S.V."/>
            <person name="Utterback T."/>
            <person name="Reidmuller S."/>
            <person name="Feldblyum T."/>
            <person name="Hsiao J."/>
            <person name="Zismann V."/>
            <person name="Iobst S."/>
            <person name="de Vazeille A.R."/>
            <person name="Buell C.R."/>
            <person name="Ying K."/>
            <person name="Li Y."/>
            <person name="Lu T."/>
            <person name="Huang Y."/>
            <person name="Zhao Q."/>
            <person name="Feng Q."/>
            <person name="Zhang L."/>
            <person name="Zhu J."/>
            <person name="Weng Q."/>
            <person name="Mu J."/>
            <person name="Lu Y."/>
            <person name="Fan D."/>
            <person name="Liu Y."/>
            <person name="Guan J."/>
            <person name="Zhang Y."/>
            <person name="Yu S."/>
            <person name="Liu X."/>
            <person name="Zhang Y."/>
            <person name="Hong G."/>
            <person name="Han B."/>
            <person name="Choisne N."/>
            <person name="Demange N."/>
            <person name="Orjeda G."/>
            <person name="Samain S."/>
            <person name="Cattolico L."/>
            <person name="Pelletier E."/>
            <person name="Couloux A."/>
            <person name="Segurens B."/>
            <person name="Wincker P."/>
            <person name="D'Hont A."/>
            <person name="Scarpelli C."/>
            <person name="Weissenbach J."/>
            <person name="Salanoubat M."/>
            <person name="Quetier F."/>
            <person name="Yu Y."/>
            <person name="Kim H.R."/>
            <person name="Rambo T."/>
            <person name="Currie J."/>
            <person name="Collura K."/>
            <person name="Luo M."/>
            <person name="Yang T."/>
            <person name="Ammiraju J.S.S."/>
            <person name="Engler F."/>
            <person name="Soderlund C."/>
            <person name="Wing R.A."/>
            <person name="Palmer L.E."/>
            <person name="de la Bastide M."/>
            <person name="Spiegel L."/>
            <person name="Nascimento L."/>
            <person name="Zutavern T."/>
            <person name="O'Shaughnessy A."/>
            <person name="Dike S."/>
            <person name="Dedhia N."/>
            <person name="Preston R."/>
            <person name="Balija V."/>
            <person name="McCombie W.R."/>
            <person name="Chow T."/>
            <person name="Chen H."/>
            <person name="Chung M."/>
            <person name="Chen C."/>
            <person name="Shaw J."/>
            <person name="Wu H."/>
            <person name="Hsiao K."/>
            <person name="Chao Y."/>
            <person name="Chu M."/>
            <person name="Cheng C."/>
            <person name="Hour A."/>
            <person name="Lee P."/>
            <person name="Lin S."/>
            <person name="Lin Y."/>
            <person name="Liou J."/>
            <person name="Liu S."/>
            <person name="Hsing Y."/>
            <person name="Raghuvanshi S."/>
            <person name="Mohanty A."/>
            <person name="Bharti A.K."/>
            <person name="Gaur A."/>
            <person name="Gupta V."/>
            <person name="Kumar D."/>
            <person name="Ravi V."/>
            <person name="Vij S."/>
            <person name="Kapur A."/>
            <person name="Khurana P."/>
            <person name="Khurana P."/>
            <person name="Khurana J.P."/>
            <person name="Tyagi A.K."/>
            <person name="Gaikwad K."/>
            <person name="Singh A."/>
            <person name="Dalal V."/>
            <person name="Srivastava S."/>
            <person name="Dixit A."/>
            <person name="Pal A.K."/>
            <person name="Ghazi I.A."/>
            <person name="Yadav M."/>
            <person name="Pandit A."/>
            <person name="Bhargava A."/>
            <person name="Sureshbabu K."/>
            <person name="Batra K."/>
            <person name="Sharma T.R."/>
            <person name="Mohapatra T."/>
            <person name="Singh N.K."/>
            <person name="Messing J."/>
            <person name="Nelson A.B."/>
            <person name="Fuks G."/>
            <person name="Kavchok S."/>
            <person name="Keizer G."/>
            <person name="Linton E."/>
            <person name="Llaca V."/>
            <person name="Song R."/>
            <person name="Tanyolac B."/>
            <person name="Young S."/>
            <person name="Ho-Il K."/>
            <person name="Hahn J.H."/>
            <person name="Sangsakoo G."/>
            <person name="Vanavichit A."/>
            <person name="de Mattos Luiz.A.T."/>
            <person name="Zimmer P.D."/>
            <person name="Malone G."/>
            <person name="Dellagostin O."/>
            <person name="de Oliveira A.C."/>
            <person name="Bevan M."/>
            <person name="Bancroft I."/>
            <person name="Minx P."/>
            <person name="Cordum H."/>
            <person name="Wilson R."/>
            <person name="Cheng Z."/>
            <person name="Jin W."/>
            <person name="Jiang J."/>
            <person name="Leong S.A."/>
            <person name="Iwama H."/>
            <person name="Gojobori T."/>
            <person name="Itoh T."/>
            <person name="Niimura Y."/>
            <person name="Fujii Y."/>
            <person name="Habara T."/>
            <person name="Sakai H."/>
            <person name="Sato Y."/>
            <person name="Wilson G."/>
            <person name="Kumar K."/>
            <person name="McCouch S."/>
            <person name="Juretic N."/>
            <person name="Hoen D."/>
            <person name="Wright S."/>
            <person name="Bruskiewich R."/>
            <person name="Bureau T."/>
            <person name="Miyao A."/>
            <person name="Hirochika H."/>
            <person name="Nishikawa T."/>
            <person name="Kadowaki K."/>
            <person name="Sugiura M."/>
            <person name="Burr B."/>
            <person name="Sasaki T."/>
        </authorList>
    </citation>
    <scope>NUCLEOTIDE SEQUENCE [LARGE SCALE GENOMIC DNA]</scope>
    <source>
        <strain evidence="3">cv. Nipponbare</strain>
    </source>
</reference>
<feature type="region of interest" description="Disordered" evidence="1">
    <location>
        <begin position="60"/>
        <end position="100"/>
    </location>
</feature>
<evidence type="ECO:0000256" key="1">
    <source>
        <dbReference type="SAM" id="MobiDB-lite"/>
    </source>
</evidence>
<dbReference type="Proteomes" id="UP000000763">
    <property type="component" value="Chromosome 3"/>
</dbReference>